<protein>
    <submittedName>
        <fullName evidence="4">Uncharacterized protein</fullName>
    </submittedName>
</protein>
<evidence type="ECO:0000256" key="3">
    <source>
        <dbReference type="PROSITE-ProRule" id="PRU00221"/>
    </source>
</evidence>
<gene>
    <name evidence="4" type="ORF">ENL70_00515</name>
</gene>
<reference evidence="4" key="1">
    <citation type="journal article" date="2020" name="mSystems">
        <title>Genome- and Community-Level Interaction Insights into Carbon Utilization and Element Cycling Functions of Hydrothermarchaeota in Hydrothermal Sediment.</title>
        <authorList>
            <person name="Zhou Z."/>
            <person name="Liu Y."/>
            <person name="Xu W."/>
            <person name="Pan J."/>
            <person name="Luo Z.H."/>
            <person name="Li M."/>
        </authorList>
    </citation>
    <scope>NUCLEOTIDE SEQUENCE [LARGE SCALE GENOMIC DNA]</scope>
    <source>
        <strain evidence="4">SpSt-1019</strain>
    </source>
</reference>
<dbReference type="Pfam" id="PF00400">
    <property type="entry name" value="WD40"/>
    <property type="match status" value="1"/>
</dbReference>
<dbReference type="InterPro" id="IPR050505">
    <property type="entry name" value="WDR55/POC1"/>
</dbReference>
<proteinExistence type="predicted"/>
<dbReference type="PROSITE" id="PS50082">
    <property type="entry name" value="WD_REPEATS_2"/>
    <property type="match status" value="1"/>
</dbReference>
<dbReference type="SUPFAM" id="SSF82171">
    <property type="entry name" value="DPP6 N-terminal domain-like"/>
    <property type="match status" value="1"/>
</dbReference>
<name>A0A7C5KGD4_9BACT</name>
<keyword evidence="2" id="KW-0677">Repeat</keyword>
<dbReference type="InterPro" id="IPR015943">
    <property type="entry name" value="WD40/YVTN_repeat-like_dom_sf"/>
</dbReference>
<dbReference type="PANTHER" id="PTHR44019">
    <property type="entry name" value="WD REPEAT-CONTAINING PROTEIN 55"/>
    <property type="match status" value="1"/>
</dbReference>
<organism evidence="4">
    <name type="scientific">Thermodesulfobium narugense</name>
    <dbReference type="NCBI Taxonomy" id="184064"/>
    <lineage>
        <taxon>Bacteria</taxon>
        <taxon>Pseudomonadati</taxon>
        <taxon>Thermodesulfobiota</taxon>
        <taxon>Thermodesulfobiia</taxon>
        <taxon>Thermodesulfobiales</taxon>
        <taxon>Thermodesulfobiaceae</taxon>
        <taxon>Thermodesulfobium</taxon>
    </lineage>
</organism>
<dbReference type="SUPFAM" id="SSF50998">
    <property type="entry name" value="Quinoprotein alcohol dehydrogenase-like"/>
    <property type="match status" value="1"/>
</dbReference>
<dbReference type="AlphaFoldDB" id="A0A7C5KGD4"/>
<sequence>MDAASYFLKLSNERSLYLSSKIDIGKVDLLCCSNDNLLVVFSLRNYYCLFSTQEGKIVKTWQDAPPLKIHVSSKNFVIYQTQSKEIKILNFNETTPKTIASNITLAGFNDKFLINLTESNKLTVINLDVKSNPLSITLPENFIVEDIVLKNKVLLIGKLDNRVSFVIFSIQSGDLSQPKAAFNSSNFIGSSDDLEYLVFRSENLGLNIINTTDPSKSYNILFVDSKANRAFFSKDKTLLAITDFDEYISFWWTNKKLNTNNEPIFKQKICGEAAGLTFSDNGNVSSLITYKNNFLKIWLPTQKQDRLPLHSGFKPDESYSFSHNGYFLSSIAFPEKDKVNCLFIKPRWESKIVKFDLFSPSNINDENTFKESLVNFGTLSKNSKLLAILRDKKKIKIINTQSNSVIQEFAVKDCFIDTITFTSDQRFLILAGTTLKIWSIDKEIFVKSLSPEIQVDHIVVSSDNKLIAFSQKIKDKTLLRIMDIDSKEIKRTFEGLNHINSLIFSPNSKFLFIGSKKSDPQIRAYSVETGNLVFSYQIPYIDVNDLSISSNGTCLFFGGSDEKIYVLDLRKNKIVKILNGHYDIIRKIYISDDDRTLISSSDDERLCFWKVIDYV</sequence>
<keyword evidence="1 3" id="KW-0853">WD repeat</keyword>
<comment type="caution">
    <text evidence="4">The sequence shown here is derived from an EMBL/GenBank/DDBJ whole genome shotgun (WGS) entry which is preliminary data.</text>
</comment>
<evidence type="ECO:0000256" key="2">
    <source>
        <dbReference type="ARBA" id="ARBA00022737"/>
    </source>
</evidence>
<dbReference type="Gene3D" id="2.130.10.10">
    <property type="entry name" value="YVTN repeat-like/Quinoprotein amine dehydrogenase"/>
    <property type="match status" value="3"/>
</dbReference>
<dbReference type="InterPro" id="IPR001680">
    <property type="entry name" value="WD40_rpt"/>
</dbReference>
<dbReference type="InterPro" id="IPR011047">
    <property type="entry name" value="Quinoprotein_ADH-like_sf"/>
</dbReference>
<evidence type="ECO:0000256" key="1">
    <source>
        <dbReference type="ARBA" id="ARBA00022574"/>
    </source>
</evidence>
<evidence type="ECO:0000313" key="4">
    <source>
        <dbReference type="EMBL" id="HHI65015.1"/>
    </source>
</evidence>
<feature type="repeat" description="WD" evidence="3">
    <location>
        <begin position="578"/>
        <end position="611"/>
    </location>
</feature>
<dbReference type="PROSITE" id="PS50294">
    <property type="entry name" value="WD_REPEATS_REGION"/>
    <property type="match status" value="1"/>
</dbReference>
<dbReference type="PANTHER" id="PTHR44019:SF8">
    <property type="entry name" value="POC1 CENTRIOLAR PROTEIN HOMOLOG"/>
    <property type="match status" value="1"/>
</dbReference>
<accession>A0A7C5KGD4</accession>
<dbReference type="SMART" id="SM00320">
    <property type="entry name" value="WD40"/>
    <property type="match status" value="4"/>
</dbReference>
<dbReference type="EMBL" id="DRUY01000022">
    <property type="protein sequence ID" value="HHI65015.1"/>
    <property type="molecule type" value="Genomic_DNA"/>
</dbReference>